<organism evidence="6 7">
    <name type="scientific">Eumeta variegata</name>
    <name type="common">Bagworm moth</name>
    <name type="synonym">Eumeta japonica</name>
    <dbReference type="NCBI Taxonomy" id="151549"/>
    <lineage>
        <taxon>Eukaryota</taxon>
        <taxon>Metazoa</taxon>
        <taxon>Ecdysozoa</taxon>
        <taxon>Arthropoda</taxon>
        <taxon>Hexapoda</taxon>
        <taxon>Insecta</taxon>
        <taxon>Pterygota</taxon>
        <taxon>Neoptera</taxon>
        <taxon>Endopterygota</taxon>
        <taxon>Lepidoptera</taxon>
        <taxon>Glossata</taxon>
        <taxon>Ditrysia</taxon>
        <taxon>Tineoidea</taxon>
        <taxon>Psychidae</taxon>
        <taxon>Oiketicinae</taxon>
        <taxon>Eumeta</taxon>
    </lineage>
</organism>
<evidence type="ECO:0000256" key="1">
    <source>
        <dbReference type="ARBA" id="ARBA00004370"/>
    </source>
</evidence>
<dbReference type="Gene3D" id="3.30.420.10">
    <property type="entry name" value="Ribonuclease H-like superfamily/Ribonuclease H"/>
    <property type="match status" value="1"/>
</dbReference>
<dbReference type="GO" id="GO:0022857">
    <property type="term" value="F:transmembrane transporter activity"/>
    <property type="evidence" value="ECO:0007669"/>
    <property type="project" value="InterPro"/>
</dbReference>
<sequence length="363" mass="41262">MRKRSCSKGKQAPQTIAKPGLTCNKLMLCVWCDWKGIINYELLTPGKTLNRIFTDNRFQCDRRCQLTAHPALRSVTYAMWRVRAYDELEFYHTLGIFECYVSAGVYLNVMSYGALSIYLYFLLPLRANAEDPFAYWGESPSFLAEKGRLRECRTVFRWLRGNEDNEELEKMIRLTENIVGTCQQSSNIGIRRIVKNVYIIVRKGEVFPLRYRSLASGISTLFLYPNIFELLHDAVGGWGAYALHAGVVALCLGVATLLLPETKDRTLQDIEDEFRDRSHSSEELLLSSPSCLRQCYVSMGVYLNVMSYGAMSTYLTFLLPYDLENEDPFVRSTVAHSAGRPGTIDDTGQPTSLDEAFYVILTG</sequence>
<evidence type="ECO:0000313" key="7">
    <source>
        <dbReference type="Proteomes" id="UP000299102"/>
    </source>
</evidence>
<dbReference type="OrthoDB" id="4142200at2759"/>
<protein>
    <submittedName>
        <fullName evidence="6">Metabolite transport protein YncC</fullName>
    </submittedName>
</protein>
<feature type="transmembrane region" description="Helical" evidence="5">
    <location>
        <begin position="240"/>
        <end position="259"/>
    </location>
</feature>
<dbReference type="Pfam" id="PF00083">
    <property type="entry name" value="Sugar_tr"/>
    <property type="match status" value="1"/>
</dbReference>
<keyword evidence="7" id="KW-1185">Reference proteome</keyword>
<dbReference type="EMBL" id="BGZK01000015">
    <property type="protein sequence ID" value="GBP04823.1"/>
    <property type="molecule type" value="Genomic_DNA"/>
</dbReference>
<gene>
    <name evidence="6" type="primary">yncC</name>
    <name evidence="6" type="ORF">EVAR_3738_1</name>
</gene>
<dbReference type="AlphaFoldDB" id="A0A4C1SRG9"/>
<dbReference type="InterPro" id="IPR050549">
    <property type="entry name" value="MFS_Trehalose_Transporter"/>
</dbReference>
<dbReference type="SUPFAM" id="SSF103473">
    <property type="entry name" value="MFS general substrate transporter"/>
    <property type="match status" value="1"/>
</dbReference>
<comment type="caution">
    <text evidence="6">The sequence shown here is derived from an EMBL/GenBank/DDBJ whole genome shotgun (WGS) entry which is preliminary data.</text>
</comment>
<comment type="subcellular location">
    <subcellularLocation>
        <location evidence="1">Membrane</location>
    </subcellularLocation>
</comment>
<reference evidence="6 7" key="1">
    <citation type="journal article" date="2019" name="Commun. Biol.">
        <title>The bagworm genome reveals a unique fibroin gene that provides high tensile strength.</title>
        <authorList>
            <person name="Kono N."/>
            <person name="Nakamura H."/>
            <person name="Ohtoshi R."/>
            <person name="Tomita M."/>
            <person name="Numata K."/>
            <person name="Arakawa K."/>
        </authorList>
    </citation>
    <scope>NUCLEOTIDE SEQUENCE [LARGE SCALE GENOMIC DNA]</scope>
</reference>
<dbReference type="InterPro" id="IPR001888">
    <property type="entry name" value="Transposase_1"/>
</dbReference>
<dbReference type="InterPro" id="IPR036397">
    <property type="entry name" value="RNaseH_sf"/>
</dbReference>
<evidence type="ECO:0000256" key="4">
    <source>
        <dbReference type="ARBA" id="ARBA00023136"/>
    </source>
</evidence>
<dbReference type="InterPro" id="IPR036259">
    <property type="entry name" value="MFS_trans_sf"/>
</dbReference>
<dbReference type="InterPro" id="IPR005828">
    <property type="entry name" value="MFS_sugar_transport-like"/>
</dbReference>
<keyword evidence="4 5" id="KW-0472">Membrane</keyword>
<dbReference type="Pfam" id="PF01359">
    <property type="entry name" value="Transposase_1"/>
    <property type="match status" value="1"/>
</dbReference>
<accession>A0A4C1SRG9</accession>
<keyword evidence="3 5" id="KW-1133">Transmembrane helix</keyword>
<dbReference type="PANTHER" id="PTHR48021">
    <property type="match status" value="1"/>
</dbReference>
<proteinExistence type="predicted"/>
<evidence type="ECO:0000256" key="5">
    <source>
        <dbReference type="SAM" id="Phobius"/>
    </source>
</evidence>
<dbReference type="Gene3D" id="1.20.1250.20">
    <property type="entry name" value="MFS general substrate transporter like domains"/>
    <property type="match status" value="1"/>
</dbReference>
<evidence type="ECO:0000256" key="3">
    <source>
        <dbReference type="ARBA" id="ARBA00022989"/>
    </source>
</evidence>
<evidence type="ECO:0000256" key="2">
    <source>
        <dbReference type="ARBA" id="ARBA00022692"/>
    </source>
</evidence>
<dbReference type="PANTHER" id="PTHR48021:SF68">
    <property type="entry name" value="MAJOR FACILITATOR SUPERFAMILY (MFS) PROFILE DOMAIN-CONTAINING PROTEIN"/>
    <property type="match status" value="1"/>
</dbReference>
<evidence type="ECO:0000313" key="6">
    <source>
        <dbReference type="EMBL" id="GBP04823.1"/>
    </source>
</evidence>
<dbReference type="Proteomes" id="UP000299102">
    <property type="component" value="Unassembled WGS sequence"/>
</dbReference>
<name>A0A4C1SRG9_EUMVA</name>
<dbReference type="GO" id="GO:0016020">
    <property type="term" value="C:membrane"/>
    <property type="evidence" value="ECO:0007669"/>
    <property type="project" value="UniProtKB-SubCell"/>
</dbReference>
<dbReference type="GO" id="GO:0003676">
    <property type="term" value="F:nucleic acid binding"/>
    <property type="evidence" value="ECO:0007669"/>
    <property type="project" value="InterPro"/>
</dbReference>
<keyword evidence="2 5" id="KW-0812">Transmembrane</keyword>